<dbReference type="InterPro" id="IPR051202">
    <property type="entry name" value="Peptidase_C40"/>
</dbReference>
<dbReference type="AlphaFoldDB" id="A0A317CM63"/>
<comment type="caution">
    <text evidence="7">The sequence shown here is derived from an EMBL/GenBank/DDBJ whole genome shotgun (WGS) entry which is preliminary data.</text>
</comment>
<evidence type="ECO:0000313" key="8">
    <source>
        <dbReference type="Proteomes" id="UP000245506"/>
    </source>
</evidence>
<evidence type="ECO:0000313" key="7">
    <source>
        <dbReference type="EMBL" id="PWQ99616.1"/>
    </source>
</evidence>
<keyword evidence="8" id="KW-1185">Reference proteome</keyword>
<dbReference type="Gene3D" id="3.90.1720.10">
    <property type="entry name" value="endopeptidase domain like (from Nostoc punctiforme)"/>
    <property type="match status" value="1"/>
</dbReference>
<dbReference type="PROSITE" id="PS51935">
    <property type="entry name" value="NLPC_P60"/>
    <property type="match status" value="1"/>
</dbReference>
<dbReference type="OrthoDB" id="9807055at2"/>
<feature type="chain" id="PRO_5016410871" description="NlpC/P60 domain-containing protein" evidence="5">
    <location>
        <begin position="22"/>
        <end position="235"/>
    </location>
</feature>
<sequence length="235" mass="26243">MLKTYITTLSIVALLSLSVQANAQFAQTVVDEYNQVLPIFFNEPQRQMPAPVVIPSPSMAGGQRYSQQRPLTIQNRQPPAPVQHARTVARPQALQNKPSGDPLRGPYFLSPERHRIMDAAYSALGIPYIYGGNNASRGLDCSSLMQFIHKKALGKTLPRTAAVQRDKSKTIAYNSLQPGDMLFFKINSRTNHVGIYIGNGKFIHASSGKRRAIIDSMEKSYWKKRFVKFGSYLNS</sequence>
<protein>
    <recommendedName>
        <fullName evidence="6">NlpC/P60 domain-containing protein</fullName>
    </recommendedName>
</protein>
<comment type="similarity">
    <text evidence="1">Belongs to the peptidase C40 family.</text>
</comment>
<evidence type="ECO:0000256" key="5">
    <source>
        <dbReference type="SAM" id="SignalP"/>
    </source>
</evidence>
<name>A0A317CM63_9GAMM</name>
<dbReference type="EMBL" id="QGKL01000004">
    <property type="protein sequence ID" value="PWQ99616.1"/>
    <property type="molecule type" value="Genomic_DNA"/>
</dbReference>
<keyword evidence="3" id="KW-0378">Hydrolase</keyword>
<dbReference type="GO" id="GO:0008234">
    <property type="term" value="F:cysteine-type peptidase activity"/>
    <property type="evidence" value="ECO:0007669"/>
    <property type="project" value="UniProtKB-KW"/>
</dbReference>
<dbReference type="InterPro" id="IPR038765">
    <property type="entry name" value="Papain-like_cys_pep_sf"/>
</dbReference>
<dbReference type="InterPro" id="IPR000064">
    <property type="entry name" value="NLP_P60_dom"/>
</dbReference>
<dbReference type="PANTHER" id="PTHR47053:SF1">
    <property type="entry name" value="MUREIN DD-ENDOPEPTIDASE MEPH-RELATED"/>
    <property type="match status" value="1"/>
</dbReference>
<dbReference type="PANTHER" id="PTHR47053">
    <property type="entry name" value="MUREIN DD-ENDOPEPTIDASE MEPH-RELATED"/>
    <property type="match status" value="1"/>
</dbReference>
<keyword evidence="5" id="KW-0732">Signal</keyword>
<evidence type="ECO:0000256" key="4">
    <source>
        <dbReference type="ARBA" id="ARBA00022807"/>
    </source>
</evidence>
<reference evidence="7 8" key="1">
    <citation type="submission" date="2018-05" db="EMBL/GenBank/DDBJ databases">
        <title>Leucothrix arctica sp. nov., isolated from Arctic seawater.</title>
        <authorList>
            <person name="Choi A."/>
            <person name="Baek K."/>
        </authorList>
    </citation>
    <scope>NUCLEOTIDE SEQUENCE [LARGE SCALE GENOMIC DNA]</scope>
    <source>
        <strain evidence="7 8">IMCC9719</strain>
    </source>
</reference>
<proteinExistence type="inferred from homology"/>
<organism evidence="7 8">
    <name type="scientific">Leucothrix arctica</name>
    <dbReference type="NCBI Taxonomy" id="1481894"/>
    <lineage>
        <taxon>Bacteria</taxon>
        <taxon>Pseudomonadati</taxon>
        <taxon>Pseudomonadota</taxon>
        <taxon>Gammaproteobacteria</taxon>
        <taxon>Thiotrichales</taxon>
        <taxon>Thiotrichaceae</taxon>
        <taxon>Leucothrix</taxon>
    </lineage>
</organism>
<dbReference type="Proteomes" id="UP000245506">
    <property type="component" value="Unassembled WGS sequence"/>
</dbReference>
<keyword evidence="4" id="KW-0788">Thiol protease</keyword>
<evidence type="ECO:0000256" key="2">
    <source>
        <dbReference type="ARBA" id="ARBA00022670"/>
    </source>
</evidence>
<feature type="domain" description="NlpC/P60" evidence="6">
    <location>
        <begin position="110"/>
        <end position="233"/>
    </location>
</feature>
<evidence type="ECO:0000256" key="1">
    <source>
        <dbReference type="ARBA" id="ARBA00007074"/>
    </source>
</evidence>
<dbReference type="SUPFAM" id="SSF54001">
    <property type="entry name" value="Cysteine proteinases"/>
    <property type="match status" value="1"/>
</dbReference>
<feature type="signal peptide" evidence="5">
    <location>
        <begin position="1"/>
        <end position="21"/>
    </location>
</feature>
<accession>A0A317CM63</accession>
<evidence type="ECO:0000256" key="3">
    <source>
        <dbReference type="ARBA" id="ARBA00022801"/>
    </source>
</evidence>
<dbReference type="RefSeq" id="WP_109821511.1">
    <property type="nucleotide sequence ID" value="NZ_QGKL01000004.1"/>
</dbReference>
<evidence type="ECO:0000259" key="6">
    <source>
        <dbReference type="PROSITE" id="PS51935"/>
    </source>
</evidence>
<dbReference type="GO" id="GO:0006508">
    <property type="term" value="P:proteolysis"/>
    <property type="evidence" value="ECO:0007669"/>
    <property type="project" value="UniProtKB-KW"/>
</dbReference>
<keyword evidence="2" id="KW-0645">Protease</keyword>
<gene>
    <name evidence="7" type="ORF">DKT75_00665</name>
</gene>
<dbReference type="Pfam" id="PF00877">
    <property type="entry name" value="NLPC_P60"/>
    <property type="match status" value="1"/>
</dbReference>